<sequence>MNDDAPRQGPGAPDPDAPTGPASPWGAGPAWGSPGPEAGPPTTPYAQAYPQTSPYSQPYGQPYAQQPGQPAGYVKPASTGPVPYLGFINPPDHPQATTALVLGAVGLFLGVSFMGLGLLVSPFAWGVGAKALREIEASNGALGGESAARAGKIMGIVGSVLLALAVLAVAALIAALAVSTSP</sequence>
<reference evidence="3 4" key="1">
    <citation type="submission" date="2023-08" db="EMBL/GenBank/DDBJ databases">
        <title>Nocardioides seae sp. nov., a bacterium isolated from a soil.</title>
        <authorList>
            <person name="Wang X."/>
        </authorList>
    </citation>
    <scope>NUCLEOTIDE SEQUENCE [LARGE SCALE GENOMIC DNA]</scope>
    <source>
        <strain evidence="3 4">YZH12</strain>
    </source>
</reference>
<accession>A0ABU3PS42</accession>
<evidence type="ECO:0000256" key="2">
    <source>
        <dbReference type="SAM" id="Phobius"/>
    </source>
</evidence>
<evidence type="ECO:0000313" key="3">
    <source>
        <dbReference type="EMBL" id="MDT9592043.1"/>
    </source>
</evidence>
<dbReference type="Proteomes" id="UP001268542">
    <property type="component" value="Unassembled WGS sequence"/>
</dbReference>
<feature type="region of interest" description="Disordered" evidence="1">
    <location>
        <begin position="1"/>
        <end position="75"/>
    </location>
</feature>
<evidence type="ECO:0008006" key="5">
    <source>
        <dbReference type="Google" id="ProtNLM"/>
    </source>
</evidence>
<evidence type="ECO:0000256" key="1">
    <source>
        <dbReference type="SAM" id="MobiDB-lite"/>
    </source>
</evidence>
<comment type="caution">
    <text evidence="3">The sequence shown here is derived from an EMBL/GenBank/DDBJ whole genome shotgun (WGS) entry which is preliminary data.</text>
</comment>
<name>A0ABU3PS42_9ACTN</name>
<keyword evidence="2" id="KW-0812">Transmembrane</keyword>
<feature type="compositionally biased region" description="Low complexity" evidence="1">
    <location>
        <begin position="19"/>
        <end position="36"/>
    </location>
</feature>
<feature type="compositionally biased region" description="Low complexity" evidence="1">
    <location>
        <begin position="47"/>
        <end position="73"/>
    </location>
</feature>
<keyword evidence="2" id="KW-1133">Transmembrane helix</keyword>
<evidence type="ECO:0000313" key="4">
    <source>
        <dbReference type="Proteomes" id="UP001268542"/>
    </source>
</evidence>
<feature type="transmembrane region" description="Helical" evidence="2">
    <location>
        <begin position="156"/>
        <end position="178"/>
    </location>
</feature>
<dbReference type="EMBL" id="JAVYII010000001">
    <property type="protein sequence ID" value="MDT9592043.1"/>
    <property type="molecule type" value="Genomic_DNA"/>
</dbReference>
<protein>
    <recommendedName>
        <fullName evidence="5">DUF4190 domain-containing protein</fullName>
    </recommendedName>
</protein>
<proteinExistence type="predicted"/>
<feature type="transmembrane region" description="Helical" evidence="2">
    <location>
        <begin position="99"/>
        <end position="125"/>
    </location>
</feature>
<keyword evidence="2" id="KW-0472">Membrane</keyword>
<dbReference type="RefSeq" id="WP_315731214.1">
    <property type="nucleotide sequence ID" value="NZ_JAVYII010000001.1"/>
</dbReference>
<organism evidence="3 4">
    <name type="scientific">Nocardioides imazamoxiresistens</name>
    <dbReference type="NCBI Taxonomy" id="3231893"/>
    <lineage>
        <taxon>Bacteria</taxon>
        <taxon>Bacillati</taxon>
        <taxon>Actinomycetota</taxon>
        <taxon>Actinomycetes</taxon>
        <taxon>Propionibacteriales</taxon>
        <taxon>Nocardioidaceae</taxon>
        <taxon>Nocardioides</taxon>
    </lineage>
</organism>
<gene>
    <name evidence="3" type="ORF">RDV89_03130</name>
</gene>
<keyword evidence="4" id="KW-1185">Reference proteome</keyword>